<dbReference type="GO" id="GO:0005886">
    <property type="term" value="C:plasma membrane"/>
    <property type="evidence" value="ECO:0007669"/>
    <property type="project" value="TreeGrafter"/>
</dbReference>
<feature type="transmembrane region" description="Helical" evidence="6">
    <location>
        <begin position="333"/>
        <end position="354"/>
    </location>
</feature>
<keyword evidence="4 6" id="KW-0472">Membrane</keyword>
<comment type="subcellular location">
    <subcellularLocation>
        <location evidence="1">Membrane</location>
        <topology evidence="1">Multi-pass membrane protein</topology>
    </subcellularLocation>
</comment>
<dbReference type="EMBL" id="LTAN01000009">
    <property type="protein sequence ID" value="OBR03873.1"/>
    <property type="molecule type" value="Genomic_DNA"/>
</dbReference>
<dbReference type="Proteomes" id="UP000092177">
    <property type="component" value="Chromosome 9"/>
</dbReference>
<dbReference type="PROSITE" id="PS50261">
    <property type="entry name" value="G_PROTEIN_RECEP_F2_4"/>
    <property type="match status" value="1"/>
</dbReference>
<evidence type="ECO:0000256" key="1">
    <source>
        <dbReference type="ARBA" id="ARBA00004141"/>
    </source>
</evidence>
<feature type="transmembrane region" description="Helical" evidence="6">
    <location>
        <begin position="87"/>
        <end position="114"/>
    </location>
</feature>
<dbReference type="GeneID" id="28872081"/>
<proteinExistence type="predicted"/>
<keyword evidence="2 6" id="KW-0812">Transmembrane</keyword>
<name>A0A1B7XVV2_COLHI</name>
<evidence type="ECO:0000256" key="3">
    <source>
        <dbReference type="ARBA" id="ARBA00022989"/>
    </source>
</evidence>
<dbReference type="CDD" id="cd13952">
    <property type="entry name" value="7tm_classB"/>
    <property type="match status" value="1"/>
</dbReference>
<keyword evidence="9" id="KW-0675">Receptor</keyword>
<feature type="region of interest" description="Disordered" evidence="5">
    <location>
        <begin position="441"/>
        <end position="462"/>
    </location>
</feature>
<feature type="domain" description="G-protein coupled receptors family 1 profile" evidence="8">
    <location>
        <begin position="32"/>
        <end position="391"/>
    </location>
</feature>
<dbReference type="InterPro" id="IPR017981">
    <property type="entry name" value="GPCR_2-like_7TM"/>
</dbReference>
<reference evidence="10" key="1">
    <citation type="journal article" date="2017" name="BMC Genomics">
        <title>Gapless genome assembly of Colletotrichum higginsianum reveals chromosome structure and association of transposable elements with secondary metabolite gene clusters.</title>
        <authorList>
            <person name="Dallery J.-F."/>
            <person name="Lapalu N."/>
            <person name="Zampounis A."/>
            <person name="Pigne S."/>
            <person name="Luyten I."/>
            <person name="Amselem J."/>
            <person name="Wittenberg A.H.J."/>
            <person name="Zhou S."/>
            <person name="de Queiroz M.V."/>
            <person name="Robin G.P."/>
            <person name="Auger A."/>
            <person name="Hainaut M."/>
            <person name="Henrissat B."/>
            <person name="Kim K.-T."/>
            <person name="Lee Y.-H."/>
            <person name="Lespinet O."/>
            <person name="Schwartz D.C."/>
            <person name="Thon M.R."/>
            <person name="O'Connell R.J."/>
        </authorList>
    </citation>
    <scope>NUCLEOTIDE SEQUENCE [LARGE SCALE GENOMIC DNA]</scope>
    <source>
        <strain evidence="10">IMI 349063</strain>
    </source>
</reference>
<comment type="caution">
    <text evidence="9">The sequence shown here is derived from an EMBL/GenBank/DDBJ whole genome shotgun (WGS) entry which is preliminary data.</text>
</comment>
<feature type="transmembrane region" description="Helical" evidence="6">
    <location>
        <begin position="20"/>
        <end position="41"/>
    </location>
</feature>
<feature type="domain" description="G-protein coupled receptors family 2 profile 2" evidence="7">
    <location>
        <begin position="15"/>
        <end position="200"/>
    </location>
</feature>
<dbReference type="RefSeq" id="XP_018152391.1">
    <property type="nucleotide sequence ID" value="XM_018307974.1"/>
</dbReference>
<dbReference type="GO" id="GO:0007189">
    <property type="term" value="P:adenylate cyclase-activating G protein-coupled receptor signaling pathway"/>
    <property type="evidence" value="ECO:0007669"/>
    <property type="project" value="TreeGrafter"/>
</dbReference>
<feature type="transmembrane region" description="Helical" evidence="6">
    <location>
        <begin position="374"/>
        <end position="393"/>
    </location>
</feature>
<dbReference type="PANTHER" id="PTHR23112:SF22">
    <property type="entry name" value="G-PROTEIN COUPLED RECEPTOR"/>
    <property type="match status" value="1"/>
</dbReference>
<dbReference type="PROSITE" id="PS50262">
    <property type="entry name" value="G_PROTEIN_RECEP_F1_2"/>
    <property type="match status" value="1"/>
</dbReference>
<keyword evidence="10" id="KW-1185">Reference proteome</keyword>
<dbReference type="PANTHER" id="PTHR23112">
    <property type="entry name" value="G PROTEIN-COUPLED RECEPTOR 157-RELATED"/>
    <property type="match status" value="1"/>
</dbReference>
<organism evidence="9 10">
    <name type="scientific">Colletotrichum higginsianum (strain IMI 349063)</name>
    <name type="common">Crucifer anthracnose fungus</name>
    <dbReference type="NCBI Taxonomy" id="759273"/>
    <lineage>
        <taxon>Eukaryota</taxon>
        <taxon>Fungi</taxon>
        <taxon>Dikarya</taxon>
        <taxon>Ascomycota</taxon>
        <taxon>Pezizomycotina</taxon>
        <taxon>Sordariomycetes</taxon>
        <taxon>Hypocreomycetidae</taxon>
        <taxon>Glomerellales</taxon>
        <taxon>Glomerellaceae</taxon>
        <taxon>Colletotrichum</taxon>
        <taxon>Colletotrichum destructivum species complex</taxon>
    </lineage>
</organism>
<evidence type="ECO:0000256" key="6">
    <source>
        <dbReference type="SAM" id="Phobius"/>
    </source>
</evidence>
<keyword evidence="3 6" id="KW-1133">Transmembrane helix</keyword>
<dbReference type="KEGG" id="chig:CH63R_13000"/>
<dbReference type="VEuPathDB" id="FungiDB:CH63R_13000"/>
<evidence type="ECO:0000313" key="10">
    <source>
        <dbReference type="Proteomes" id="UP000092177"/>
    </source>
</evidence>
<evidence type="ECO:0000256" key="2">
    <source>
        <dbReference type="ARBA" id="ARBA00022692"/>
    </source>
</evidence>
<protein>
    <submittedName>
        <fullName evidence="9">G-protein coupled receptor</fullName>
    </submittedName>
</protein>
<evidence type="ECO:0000313" key="9">
    <source>
        <dbReference type="EMBL" id="OBR03873.1"/>
    </source>
</evidence>
<feature type="transmembrane region" description="Helical" evidence="6">
    <location>
        <begin position="126"/>
        <end position="146"/>
    </location>
</feature>
<feature type="transmembrane region" description="Helical" evidence="6">
    <location>
        <begin position="181"/>
        <end position="205"/>
    </location>
</feature>
<gene>
    <name evidence="9" type="ORF">CH63R_13000</name>
</gene>
<dbReference type="SUPFAM" id="SSF81321">
    <property type="entry name" value="Family A G protein-coupled receptor-like"/>
    <property type="match status" value="1"/>
</dbReference>
<evidence type="ECO:0000259" key="8">
    <source>
        <dbReference type="PROSITE" id="PS50262"/>
    </source>
</evidence>
<sequence>MNTPEEKVNLDKGDLDLLSIIERTCSVFSLLGCVFIIVTFCSSRAFHKPINRLVFFASFGNMMTNVGTLMARSYIGSPDSAGCQLQAFLVQMFMPADAFWTLTMAINVYLTFYYKFDAERLRRMEIPYLIFCYGIPFIPALVYVFIRNGDGQRVYGNATLWCWVTPEWEIWRILTFYGPAFNLLCEATITNVLRIAILITFFIYIRAGREIYQKRKQLRNFSSSDHDQGNSFHDVLTSVKTTEVYVTSEVVIDQPHGSIGLGPMGRRGSEAGPSPRMPNAAAYSVSISASHNHNRNESLADEVLPVESTAAEAATQRPINSARRRNFELNNAAWSYTKCSILFFTVILITWVPSSANRVYSVIHTRESSTPLEFMSAFVLPLQGFWNALIYVVTSWKACKTLWTDIKYASRRPDVTEIVGTFRHSDSFRIASQNRRTKNYESESIAELTNSRPSSKEQVSRA</sequence>
<feature type="transmembrane region" description="Helical" evidence="6">
    <location>
        <begin position="53"/>
        <end position="75"/>
    </location>
</feature>
<dbReference type="AlphaFoldDB" id="A0A1B7XVV2"/>
<evidence type="ECO:0000256" key="4">
    <source>
        <dbReference type="ARBA" id="ARBA00023136"/>
    </source>
</evidence>
<dbReference type="Pfam" id="PF05462">
    <property type="entry name" value="Dicty_CAR"/>
    <property type="match status" value="1"/>
</dbReference>
<evidence type="ECO:0000256" key="5">
    <source>
        <dbReference type="SAM" id="MobiDB-lite"/>
    </source>
</evidence>
<evidence type="ECO:0000259" key="7">
    <source>
        <dbReference type="PROSITE" id="PS50261"/>
    </source>
</evidence>
<dbReference type="OrthoDB" id="18453at2759"/>
<dbReference type="GO" id="GO:0004930">
    <property type="term" value="F:G protein-coupled receptor activity"/>
    <property type="evidence" value="ECO:0007669"/>
    <property type="project" value="TreeGrafter"/>
</dbReference>
<dbReference type="GO" id="GO:0007166">
    <property type="term" value="P:cell surface receptor signaling pathway"/>
    <property type="evidence" value="ECO:0007669"/>
    <property type="project" value="InterPro"/>
</dbReference>
<dbReference type="Gene3D" id="1.20.1070.10">
    <property type="entry name" value="Rhodopsin 7-helix transmembrane proteins"/>
    <property type="match status" value="1"/>
</dbReference>
<accession>A0A1B7XVV2</accession>
<dbReference type="InterPro" id="IPR017452">
    <property type="entry name" value="GPCR_Rhodpsn_7TM"/>
</dbReference>